<accession>A0A915IRC4</accession>
<sequence>MEVDDHPKTPFVDEHQISVDKLTFALNKIEMECGHEDDSIVKEKLTKHASNIKLQLSQIITLSPINVFSKEYQ</sequence>
<proteinExistence type="predicted"/>
<evidence type="ECO:0000313" key="1">
    <source>
        <dbReference type="Proteomes" id="UP000887565"/>
    </source>
</evidence>
<protein>
    <submittedName>
        <fullName evidence="2">Uncharacterized protein</fullName>
    </submittedName>
</protein>
<name>A0A915IRC4_ROMCU</name>
<keyword evidence="1" id="KW-1185">Reference proteome</keyword>
<dbReference type="AlphaFoldDB" id="A0A915IRC4"/>
<dbReference type="Proteomes" id="UP000887565">
    <property type="component" value="Unplaced"/>
</dbReference>
<reference evidence="2" key="1">
    <citation type="submission" date="2022-11" db="UniProtKB">
        <authorList>
            <consortium name="WormBaseParasite"/>
        </authorList>
    </citation>
    <scope>IDENTIFICATION</scope>
</reference>
<organism evidence="1 2">
    <name type="scientific">Romanomermis culicivorax</name>
    <name type="common">Nematode worm</name>
    <dbReference type="NCBI Taxonomy" id="13658"/>
    <lineage>
        <taxon>Eukaryota</taxon>
        <taxon>Metazoa</taxon>
        <taxon>Ecdysozoa</taxon>
        <taxon>Nematoda</taxon>
        <taxon>Enoplea</taxon>
        <taxon>Dorylaimia</taxon>
        <taxon>Mermithida</taxon>
        <taxon>Mermithoidea</taxon>
        <taxon>Mermithidae</taxon>
        <taxon>Romanomermis</taxon>
    </lineage>
</organism>
<evidence type="ECO:0000313" key="2">
    <source>
        <dbReference type="WBParaSite" id="nRc.2.0.1.t15949-RA"/>
    </source>
</evidence>
<dbReference type="WBParaSite" id="nRc.2.0.1.t15949-RA">
    <property type="protein sequence ID" value="nRc.2.0.1.t15949-RA"/>
    <property type="gene ID" value="nRc.2.0.1.g15949"/>
</dbReference>